<evidence type="ECO:0000313" key="2">
    <source>
        <dbReference type="Proteomes" id="UP001169719"/>
    </source>
</evidence>
<dbReference type="PROSITE" id="PS51257">
    <property type="entry name" value="PROKAR_LIPOPROTEIN"/>
    <property type="match status" value="1"/>
</dbReference>
<sequence length="157" mass="17751">MKDFVIISLFIVLTGCAERYLNGKGSEYLVYPETHTYAFSVRSEPETRDQIDHIITTVMEIDPGASYTIKYRNSKAKRVVDAVMANKRALPLSAEHFSISRNSNLSKDLEISITYHTLKQEKCNLVSVDGPDVGRDCFVEAARVQQVIHKERLVEGL</sequence>
<evidence type="ECO:0000313" key="1">
    <source>
        <dbReference type="EMBL" id="MDN2480400.1"/>
    </source>
</evidence>
<gene>
    <name evidence="1" type="ORF">QWJ08_03180</name>
</gene>
<protein>
    <recommendedName>
        <fullName evidence="3">Lipoprotein</fullName>
    </recommendedName>
</protein>
<proteinExistence type="predicted"/>
<name>A0ABT7XXA1_9VIBR</name>
<dbReference type="RefSeq" id="WP_289960652.1">
    <property type="nucleotide sequence ID" value="NZ_JAUEOZ010000001.1"/>
</dbReference>
<evidence type="ECO:0008006" key="3">
    <source>
        <dbReference type="Google" id="ProtNLM"/>
    </source>
</evidence>
<accession>A0ABT7XXA1</accession>
<reference evidence="1" key="1">
    <citation type="submission" date="2024-05" db="EMBL/GenBank/DDBJ databases">
        <title>Genome Sequences of Four Agar- Degrading Marine Bacteria.</title>
        <authorList>
            <person name="Phillips E.K."/>
            <person name="Shaffer J.C."/>
            <person name="Henson M.W."/>
            <person name="Temperton B."/>
            <person name="Thrash C.J."/>
            <person name="Martin M.O."/>
        </authorList>
    </citation>
    <scope>NUCLEOTIDE SEQUENCE</scope>
    <source>
        <strain evidence="1">EKP203</strain>
    </source>
</reference>
<comment type="caution">
    <text evidence="1">The sequence shown here is derived from an EMBL/GenBank/DDBJ whole genome shotgun (WGS) entry which is preliminary data.</text>
</comment>
<organism evidence="1 2">
    <name type="scientific">Vibrio agarivorans</name>
    <dbReference type="NCBI Taxonomy" id="153622"/>
    <lineage>
        <taxon>Bacteria</taxon>
        <taxon>Pseudomonadati</taxon>
        <taxon>Pseudomonadota</taxon>
        <taxon>Gammaproteobacteria</taxon>
        <taxon>Vibrionales</taxon>
        <taxon>Vibrionaceae</taxon>
        <taxon>Vibrio</taxon>
    </lineage>
</organism>
<dbReference type="Proteomes" id="UP001169719">
    <property type="component" value="Unassembled WGS sequence"/>
</dbReference>
<dbReference type="EMBL" id="JAUEOZ010000001">
    <property type="protein sequence ID" value="MDN2480400.1"/>
    <property type="molecule type" value="Genomic_DNA"/>
</dbReference>
<keyword evidence="2" id="KW-1185">Reference proteome</keyword>